<reference evidence="2 3" key="1">
    <citation type="submission" date="2018-07" db="EMBL/GenBank/DDBJ databases">
        <authorList>
            <person name="Ye Y."/>
        </authorList>
    </citation>
    <scope>NUCLEOTIDE SEQUENCE [LARGE SCALE GENOMIC DNA]</scope>
    <source>
        <strain evidence="3">H14(2018)</strain>
    </source>
</reference>
<gene>
    <name evidence="2" type="ORF">DVH21_12420</name>
</gene>
<dbReference type="Pfam" id="PF01738">
    <property type="entry name" value="DLH"/>
    <property type="match status" value="1"/>
</dbReference>
<dbReference type="Gene3D" id="3.40.50.1820">
    <property type="entry name" value="alpha/beta hydrolase"/>
    <property type="match status" value="1"/>
</dbReference>
<keyword evidence="2" id="KW-0378">Hydrolase</keyword>
<evidence type="ECO:0000259" key="1">
    <source>
        <dbReference type="Pfam" id="PF01738"/>
    </source>
</evidence>
<protein>
    <submittedName>
        <fullName evidence="2">Dienelactone hydrolase family protein</fullName>
    </submittedName>
</protein>
<dbReference type="InterPro" id="IPR002925">
    <property type="entry name" value="Dienelactn_hydro"/>
</dbReference>
<feature type="domain" description="Dienelactone hydrolase" evidence="1">
    <location>
        <begin position="15"/>
        <end position="252"/>
    </location>
</feature>
<sequence length="255" mass="26316">MGEMVSFTGNGGTSEGYLAIPSGGAASPAVIVIQDWWGLVPHVRAVVDRFAEAGFVALAPDFRHGGPAVKPTEPRLMLNSSQMDEAASDIAAAAEYLASRSEVAGKVGCAGFCAGASLALWSGTFSERIVATAGFYPHLPWEGMATGAADNAGRTGAADNAGRTGAADNAGRTDWAGYAGKAALIHCSEADGLSAADGVQSVRRSIESAGGTCQTFDYPGTAHAFFNEDRPEHFDQRAAATAWARTLELFRAKLG</sequence>
<organism evidence="2 3">
    <name type="scientific">Micromonospora aurantiaca</name>
    <name type="common">nom. illeg.</name>
    <dbReference type="NCBI Taxonomy" id="47850"/>
    <lineage>
        <taxon>Bacteria</taxon>
        <taxon>Bacillati</taxon>
        <taxon>Actinomycetota</taxon>
        <taxon>Actinomycetes</taxon>
        <taxon>Micromonosporales</taxon>
        <taxon>Micromonosporaceae</taxon>
        <taxon>Micromonospora</taxon>
    </lineage>
</organism>
<dbReference type="PANTHER" id="PTHR46623">
    <property type="entry name" value="CARBOXYMETHYLENEBUTENOLIDASE-RELATED"/>
    <property type="match status" value="1"/>
</dbReference>
<dbReference type="SUPFAM" id="SSF53474">
    <property type="entry name" value="alpha/beta-Hydrolases"/>
    <property type="match status" value="1"/>
</dbReference>
<evidence type="ECO:0000313" key="2">
    <source>
        <dbReference type="EMBL" id="AXH90673.1"/>
    </source>
</evidence>
<dbReference type="RefSeq" id="WP_114919469.1">
    <property type="nucleotide sequence ID" value="NZ_CP031263.1"/>
</dbReference>
<proteinExistence type="predicted"/>
<evidence type="ECO:0000313" key="3">
    <source>
        <dbReference type="Proteomes" id="UP000253958"/>
    </source>
</evidence>
<dbReference type="Proteomes" id="UP000253958">
    <property type="component" value="Chromosome"/>
</dbReference>
<reference evidence="2 3" key="2">
    <citation type="submission" date="2018-08" db="EMBL/GenBank/DDBJ databases">
        <title>Streptomyces kandeliansis sp. nov., an endophytic bacterium isolated from mangrove plant.</title>
        <authorList>
            <person name="Wang R."/>
        </authorList>
    </citation>
    <scope>NUCLEOTIDE SEQUENCE [LARGE SCALE GENOMIC DNA]</scope>
    <source>
        <strain evidence="3">H14(2018)</strain>
    </source>
</reference>
<dbReference type="AlphaFoldDB" id="A0A6N3K0D1"/>
<dbReference type="PANTHER" id="PTHR46623:SF6">
    <property type="entry name" value="ALPHA_BETA-HYDROLASES SUPERFAMILY PROTEIN"/>
    <property type="match status" value="1"/>
</dbReference>
<accession>A0A6N3K0D1</accession>
<dbReference type="InterPro" id="IPR029058">
    <property type="entry name" value="AB_hydrolase_fold"/>
</dbReference>
<dbReference type="GO" id="GO:0016787">
    <property type="term" value="F:hydrolase activity"/>
    <property type="evidence" value="ECO:0007669"/>
    <property type="project" value="UniProtKB-KW"/>
</dbReference>
<name>A0A6N3K0D1_9ACTN</name>
<dbReference type="EMBL" id="CP031263">
    <property type="protein sequence ID" value="AXH90673.1"/>
    <property type="molecule type" value="Genomic_DNA"/>
</dbReference>
<dbReference type="InterPro" id="IPR051049">
    <property type="entry name" value="Dienelactone_hydrolase-like"/>
</dbReference>